<dbReference type="SMART" id="SM00768">
    <property type="entry name" value="X8"/>
    <property type="match status" value="1"/>
</dbReference>
<sequence>MAVFALFLVFLFAITGHSDAAYCVCNDGLSTDVYQKNIDYACGAGADCTPITQNGPCYNPNTVKDHCNYAVNSYYQKKGQTPMSCSFSNTATVSQSPPSSSTSGCVYPSSPSNTGTTPSTSPPTGGTPTTGGTPAGGTPTGGTPTTMVPGTPAGGTTSGGTPTTMVPGTTTGSPGFGLGPTGSGFANTDSSGTSVTLVQSATLFIYLFLTLFISSLMSGRDFEGF</sequence>
<organism evidence="6 7">
    <name type="scientific">Fraxinus pennsylvanica</name>
    <dbReference type="NCBI Taxonomy" id="56036"/>
    <lineage>
        <taxon>Eukaryota</taxon>
        <taxon>Viridiplantae</taxon>
        <taxon>Streptophyta</taxon>
        <taxon>Embryophyta</taxon>
        <taxon>Tracheophyta</taxon>
        <taxon>Spermatophyta</taxon>
        <taxon>Magnoliopsida</taxon>
        <taxon>eudicotyledons</taxon>
        <taxon>Gunneridae</taxon>
        <taxon>Pentapetalae</taxon>
        <taxon>asterids</taxon>
        <taxon>lamiids</taxon>
        <taxon>Lamiales</taxon>
        <taxon>Oleaceae</taxon>
        <taxon>Oleeae</taxon>
        <taxon>Fraxinus</taxon>
    </lineage>
</organism>
<dbReference type="Proteomes" id="UP000834106">
    <property type="component" value="Chromosome 2"/>
</dbReference>
<dbReference type="AlphaFoldDB" id="A0AAD1YT71"/>
<feature type="chain" id="PRO_5042205989" description="X8 domain-containing protein" evidence="4">
    <location>
        <begin position="21"/>
        <end position="225"/>
    </location>
</feature>
<dbReference type="Pfam" id="PF07983">
    <property type="entry name" value="X8"/>
    <property type="match status" value="1"/>
</dbReference>
<feature type="signal peptide" evidence="4">
    <location>
        <begin position="1"/>
        <end position="20"/>
    </location>
</feature>
<dbReference type="PANTHER" id="PTHR31044">
    <property type="entry name" value="BETA-1,3 GLUCANASE"/>
    <property type="match status" value="1"/>
</dbReference>
<keyword evidence="3" id="KW-0472">Membrane</keyword>
<evidence type="ECO:0000256" key="3">
    <source>
        <dbReference type="SAM" id="Phobius"/>
    </source>
</evidence>
<dbReference type="GO" id="GO:0009506">
    <property type="term" value="C:plasmodesma"/>
    <property type="evidence" value="ECO:0007669"/>
    <property type="project" value="UniProtKB-ARBA"/>
</dbReference>
<reference evidence="6" key="1">
    <citation type="submission" date="2023-05" db="EMBL/GenBank/DDBJ databases">
        <authorList>
            <person name="Huff M."/>
        </authorList>
    </citation>
    <scope>NUCLEOTIDE SEQUENCE</scope>
</reference>
<evidence type="ECO:0000256" key="1">
    <source>
        <dbReference type="ARBA" id="ARBA00022729"/>
    </source>
</evidence>
<feature type="compositionally biased region" description="Low complexity" evidence="2">
    <location>
        <begin position="159"/>
        <end position="173"/>
    </location>
</feature>
<accession>A0AAD1YT71</accession>
<dbReference type="PANTHER" id="PTHR31044:SF60">
    <property type="entry name" value="PLASMODESMATA CALLOSE-BINDING PROTEIN 4"/>
    <property type="match status" value="1"/>
</dbReference>
<evidence type="ECO:0000313" key="6">
    <source>
        <dbReference type="EMBL" id="CAI9756154.1"/>
    </source>
</evidence>
<keyword evidence="7" id="KW-1185">Reference proteome</keyword>
<keyword evidence="3" id="KW-1133">Transmembrane helix</keyword>
<gene>
    <name evidence="6" type="ORF">FPE_LOCUS3584</name>
</gene>
<proteinExistence type="predicted"/>
<evidence type="ECO:0000256" key="2">
    <source>
        <dbReference type="SAM" id="MobiDB-lite"/>
    </source>
</evidence>
<dbReference type="InterPro" id="IPR044788">
    <property type="entry name" value="X8_dom_prot"/>
</dbReference>
<feature type="transmembrane region" description="Helical" evidence="3">
    <location>
        <begin position="197"/>
        <end position="217"/>
    </location>
</feature>
<feature type="compositionally biased region" description="Low complexity" evidence="2">
    <location>
        <begin position="94"/>
        <end position="132"/>
    </location>
</feature>
<keyword evidence="3" id="KW-0812">Transmembrane</keyword>
<feature type="compositionally biased region" description="Low complexity" evidence="2">
    <location>
        <begin position="141"/>
        <end position="151"/>
    </location>
</feature>
<dbReference type="EMBL" id="OU503037">
    <property type="protein sequence ID" value="CAI9756154.1"/>
    <property type="molecule type" value="Genomic_DNA"/>
</dbReference>
<dbReference type="Gene3D" id="1.20.58.1040">
    <property type="match status" value="1"/>
</dbReference>
<feature type="region of interest" description="Disordered" evidence="2">
    <location>
        <begin position="86"/>
        <end position="192"/>
    </location>
</feature>
<evidence type="ECO:0000259" key="5">
    <source>
        <dbReference type="SMART" id="SM00768"/>
    </source>
</evidence>
<dbReference type="InterPro" id="IPR012946">
    <property type="entry name" value="X8"/>
</dbReference>
<protein>
    <recommendedName>
        <fullName evidence="5">X8 domain-containing protein</fullName>
    </recommendedName>
</protein>
<name>A0AAD1YT71_9LAMI</name>
<feature type="domain" description="X8" evidence="5">
    <location>
        <begin position="21"/>
        <end position="107"/>
    </location>
</feature>
<keyword evidence="1 4" id="KW-0732">Signal</keyword>
<evidence type="ECO:0000256" key="4">
    <source>
        <dbReference type="SAM" id="SignalP"/>
    </source>
</evidence>
<evidence type="ECO:0000313" key="7">
    <source>
        <dbReference type="Proteomes" id="UP000834106"/>
    </source>
</evidence>